<evidence type="ECO:0000313" key="2">
    <source>
        <dbReference type="Proteomes" id="UP000241769"/>
    </source>
</evidence>
<organism evidence="1 2">
    <name type="scientific">Planoprotostelium fungivorum</name>
    <dbReference type="NCBI Taxonomy" id="1890364"/>
    <lineage>
        <taxon>Eukaryota</taxon>
        <taxon>Amoebozoa</taxon>
        <taxon>Evosea</taxon>
        <taxon>Variosea</taxon>
        <taxon>Cavosteliida</taxon>
        <taxon>Cavosteliaceae</taxon>
        <taxon>Planoprotostelium</taxon>
    </lineage>
</organism>
<accession>A0A2P6NMF7</accession>
<keyword evidence="2" id="KW-1185">Reference proteome</keyword>
<dbReference type="Proteomes" id="UP000241769">
    <property type="component" value="Unassembled WGS sequence"/>
</dbReference>
<comment type="caution">
    <text evidence="1">The sequence shown here is derived from an EMBL/GenBank/DDBJ whole genome shotgun (WGS) entry which is preliminary data.</text>
</comment>
<name>A0A2P6NMF7_9EUKA</name>
<protein>
    <submittedName>
        <fullName evidence="1">Uncharacterized protein</fullName>
    </submittedName>
</protein>
<dbReference type="InParanoid" id="A0A2P6NMF7"/>
<gene>
    <name evidence="1" type="ORF">PROFUN_07272</name>
</gene>
<proteinExistence type="predicted"/>
<dbReference type="AlphaFoldDB" id="A0A2P6NMF7"/>
<reference evidence="1 2" key="1">
    <citation type="journal article" date="2018" name="Genome Biol. Evol.">
        <title>Multiple Roots of Fruiting Body Formation in Amoebozoa.</title>
        <authorList>
            <person name="Hillmann F."/>
            <person name="Forbes G."/>
            <person name="Novohradska S."/>
            <person name="Ferling I."/>
            <person name="Riege K."/>
            <person name="Groth M."/>
            <person name="Westermann M."/>
            <person name="Marz M."/>
            <person name="Spaller T."/>
            <person name="Winckler T."/>
            <person name="Schaap P."/>
            <person name="Glockner G."/>
        </authorList>
    </citation>
    <scope>NUCLEOTIDE SEQUENCE [LARGE SCALE GENOMIC DNA]</scope>
    <source>
        <strain evidence="1 2">Jena</strain>
    </source>
</reference>
<evidence type="ECO:0000313" key="1">
    <source>
        <dbReference type="EMBL" id="PRP85088.1"/>
    </source>
</evidence>
<dbReference type="EMBL" id="MDYQ01000051">
    <property type="protein sequence ID" value="PRP85088.1"/>
    <property type="molecule type" value="Genomic_DNA"/>
</dbReference>
<sequence>MVCHTGHKNNAQLKHTNITAIIIFVRTVTVKNMADTGSGTASVHASLTSILLQVDSSSQGIYLQRLAQRLSAWIEIKIISFRITHLDAYTELPSPNQP</sequence>